<proteinExistence type="predicted"/>
<feature type="region of interest" description="Disordered" evidence="1">
    <location>
        <begin position="30"/>
        <end position="77"/>
    </location>
</feature>
<gene>
    <name evidence="2" type="ORF">SCLCIDRAFT_1042815</name>
</gene>
<accession>A0A0C3DE87</accession>
<reference evidence="2 3" key="1">
    <citation type="submission" date="2014-04" db="EMBL/GenBank/DDBJ databases">
        <authorList>
            <consortium name="DOE Joint Genome Institute"/>
            <person name="Kuo A."/>
            <person name="Kohler A."/>
            <person name="Nagy L.G."/>
            <person name="Floudas D."/>
            <person name="Copeland A."/>
            <person name="Barry K.W."/>
            <person name="Cichocki N."/>
            <person name="Veneault-Fourrey C."/>
            <person name="LaButti K."/>
            <person name="Lindquist E.A."/>
            <person name="Lipzen A."/>
            <person name="Lundell T."/>
            <person name="Morin E."/>
            <person name="Murat C."/>
            <person name="Sun H."/>
            <person name="Tunlid A."/>
            <person name="Henrissat B."/>
            <person name="Grigoriev I.V."/>
            <person name="Hibbett D.S."/>
            <person name="Martin F."/>
            <person name="Nordberg H.P."/>
            <person name="Cantor M.N."/>
            <person name="Hua S.X."/>
        </authorList>
    </citation>
    <scope>NUCLEOTIDE SEQUENCE [LARGE SCALE GENOMIC DNA]</scope>
    <source>
        <strain evidence="2 3">Foug A</strain>
    </source>
</reference>
<organism evidence="2 3">
    <name type="scientific">Scleroderma citrinum Foug A</name>
    <dbReference type="NCBI Taxonomy" id="1036808"/>
    <lineage>
        <taxon>Eukaryota</taxon>
        <taxon>Fungi</taxon>
        <taxon>Dikarya</taxon>
        <taxon>Basidiomycota</taxon>
        <taxon>Agaricomycotina</taxon>
        <taxon>Agaricomycetes</taxon>
        <taxon>Agaricomycetidae</taxon>
        <taxon>Boletales</taxon>
        <taxon>Sclerodermatineae</taxon>
        <taxon>Sclerodermataceae</taxon>
        <taxon>Scleroderma</taxon>
    </lineage>
</organism>
<dbReference type="EMBL" id="KN822078">
    <property type="protein sequence ID" value="KIM59020.1"/>
    <property type="molecule type" value="Genomic_DNA"/>
</dbReference>
<sequence length="107" mass="12360">MSKMWTMQTMISSHLKMWRWTRILMSDHSSCSSRRLPTRNCLRSPPKSSSSHRTDSIPCDTSYHFQDQPARQVPSSSECDDASVAYHSSVLPPFVPRLTLTLYRLIE</sequence>
<keyword evidence="3" id="KW-1185">Reference proteome</keyword>
<reference evidence="3" key="2">
    <citation type="submission" date="2015-01" db="EMBL/GenBank/DDBJ databases">
        <title>Evolutionary Origins and Diversification of the Mycorrhizal Mutualists.</title>
        <authorList>
            <consortium name="DOE Joint Genome Institute"/>
            <consortium name="Mycorrhizal Genomics Consortium"/>
            <person name="Kohler A."/>
            <person name="Kuo A."/>
            <person name="Nagy L.G."/>
            <person name="Floudas D."/>
            <person name="Copeland A."/>
            <person name="Barry K.W."/>
            <person name="Cichocki N."/>
            <person name="Veneault-Fourrey C."/>
            <person name="LaButti K."/>
            <person name="Lindquist E.A."/>
            <person name="Lipzen A."/>
            <person name="Lundell T."/>
            <person name="Morin E."/>
            <person name="Murat C."/>
            <person name="Riley R."/>
            <person name="Ohm R."/>
            <person name="Sun H."/>
            <person name="Tunlid A."/>
            <person name="Henrissat B."/>
            <person name="Grigoriev I.V."/>
            <person name="Hibbett D.S."/>
            <person name="Martin F."/>
        </authorList>
    </citation>
    <scope>NUCLEOTIDE SEQUENCE [LARGE SCALE GENOMIC DNA]</scope>
    <source>
        <strain evidence="3">Foug A</strain>
    </source>
</reference>
<dbReference type="HOGENOM" id="CLU_2211536_0_0_1"/>
<evidence type="ECO:0000313" key="2">
    <source>
        <dbReference type="EMBL" id="KIM59020.1"/>
    </source>
</evidence>
<evidence type="ECO:0000256" key="1">
    <source>
        <dbReference type="SAM" id="MobiDB-lite"/>
    </source>
</evidence>
<dbReference type="AlphaFoldDB" id="A0A0C3DE87"/>
<protein>
    <submittedName>
        <fullName evidence="2">Uncharacterized protein</fullName>
    </submittedName>
</protein>
<evidence type="ECO:0000313" key="3">
    <source>
        <dbReference type="Proteomes" id="UP000053989"/>
    </source>
</evidence>
<dbReference type="InParanoid" id="A0A0C3DE87"/>
<name>A0A0C3DE87_9AGAM</name>
<dbReference type="Proteomes" id="UP000053989">
    <property type="component" value="Unassembled WGS sequence"/>
</dbReference>